<evidence type="ECO:0000313" key="2">
    <source>
        <dbReference type="EMBL" id="MDP9827123.1"/>
    </source>
</evidence>
<dbReference type="PANTHER" id="PTHR35400:SF3">
    <property type="entry name" value="SLL1072 PROTEIN"/>
    <property type="match status" value="1"/>
</dbReference>
<keyword evidence="3" id="KW-1185">Reference proteome</keyword>
<proteinExistence type="predicted"/>
<dbReference type="InterPro" id="IPR012296">
    <property type="entry name" value="Nuclease_put_TT1808"/>
</dbReference>
<dbReference type="Gene3D" id="3.90.1570.10">
    <property type="entry name" value="tt1808, chain A"/>
    <property type="match status" value="1"/>
</dbReference>
<dbReference type="GO" id="GO:0004519">
    <property type="term" value="F:endonuclease activity"/>
    <property type="evidence" value="ECO:0007669"/>
    <property type="project" value="UniProtKB-KW"/>
</dbReference>
<reference evidence="2 3" key="1">
    <citation type="submission" date="2023-07" db="EMBL/GenBank/DDBJ databases">
        <title>Sequencing the genomes of 1000 actinobacteria strains.</title>
        <authorList>
            <person name="Klenk H.-P."/>
        </authorList>
    </citation>
    <scope>NUCLEOTIDE SEQUENCE [LARGE SCALE GENOMIC DNA]</scope>
    <source>
        <strain evidence="2 3">DSM 44388</strain>
    </source>
</reference>
<keyword evidence="2" id="KW-0378">Hydrolase</keyword>
<feature type="domain" description="Putative restriction endonuclease" evidence="1">
    <location>
        <begin position="35"/>
        <end position="189"/>
    </location>
</feature>
<accession>A0ABT9P359</accession>
<dbReference type="Proteomes" id="UP001235712">
    <property type="component" value="Unassembled WGS sequence"/>
</dbReference>
<organism evidence="2 3">
    <name type="scientific">Kineosporia succinea</name>
    <dbReference type="NCBI Taxonomy" id="84632"/>
    <lineage>
        <taxon>Bacteria</taxon>
        <taxon>Bacillati</taxon>
        <taxon>Actinomycetota</taxon>
        <taxon>Actinomycetes</taxon>
        <taxon>Kineosporiales</taxon>
        <taxon>Kineosporiaceae</taxon>
        <taxon>Kineosporia</taxon>
    </lineage>
</organism>
<name>A0ABT9P359_9ACTN</name>
<dbReference type="Pfam" id="PF05685">
    <property type="entry name" value="Uma2"/>
    <property type="match status" value="1"/>
</dbReference>
<evidence type="ECO:0000313" key="3">
    <source>
        <dbReference type="Proteomes" id="UP001235712"/>
    </source>
</evidence>
<keyword evidence="2" id="KW-0540">Nuclease</keyword>
<dbReference type="CDD" id="cd06260">
    <property type="entry name" value="DUF820-like"/>
    <property type="match status" value="1"/>
</dbReference>
<dbReference type="RefSeq" id="WP_307242821.1">
    <property type="nucleotide sequence ID" value="NZ_JAUSQZ010000001.1"/>
</dbReference>
<evidence type="ECO:0000259" key="1">
    <source>
        <dbReference type="Pfam" id="PF05685"/>
    </source>
</evidence>
<comment type="caution">
    <text evidence="2">The sequence shown here is derived from an EMBL/GenBank/DDBJ whole genome shotgun (WGS) entry which is preliminary data.</text>
</comment>
<keyword evidence="2" id="KW-0255">Endonuclease</keyword>
<dbReference type="PANTHER" id="PTHR35400">
    <property type="entry name" value="SLR1083 PROTEIN"/>
    <property type="match status" value="1"/>
</dbReference>
<gene>
    <name evidence="2" type="ORF">J2S57_002872</name>
</gene>
<dbReference type="SUPFAM" id="SSF52980">
    <property type="entry name" value="Restriction endonuclease-like"/>
    <property type="match status" value="1"/>
</dbReference>
<dbReference type="InterPro" id="IPR008538">
    <property type="entry name" value="Uma2"/>
</dbReference>
<protein>
    <submittedName>
        <fullName evidence="2">Uma2 family endonuclease</fullName>
    </submittedName>
</protein>
<dbReference type="InterPro" id="IPR011335">
    <property type="entry name" value="Restrct_endonuc-II-like"/>
</dbReference>
<dbReference type="EMBL" id="JAUSQZ010000001">
    <property type="protein sequence ID" value="MDP9827123.1"/>
    <property type="molecule type" value="Genomic_DNA"/>
</dbReference>
<sequence>MSAEVMHRACSRADNDVVTNEPVPDWVRKPGGYTVDEFFQLPDLPPHTELIDGGLVFVSPHRWFHMVVLRFLEQALVPTAPRHLRVSREMNVVLGERQAPEPDLSVIRAEALGGIADTRFPAGAVLLAVEVVSPGSEIRDRERKPQLYAAAGIQHYWLVEEEDGRPVVQVYELGSVTNTYGLTGVYRDRLKLTVPYDIDIDLTEVDFT</sequence>